<dbReference type="InterPro" id="IPR009056">
    <property type="entry name" value="Cyt_c-like_dom"/>
</dbReference>
<feature type="domain" description="Cytochrome c" evidence="9">
    <location>
        <begin position="107"/>
        <end position="193"/>
    </location>
</feature>
<evidence type="ECO:0000256" key="3">
    <source>
        <dbReference type="ARBA" id="ARBA00022617"/>
    </source>
</evidence>
<evidence type="ECO:0000256" key="5">
    <source>
        <dbReference type="ARBA" id="ARBA00022764"/>
    </source>
</evidence>
<keyword evidence="5" id="KW-0574">Periplasm</keyword>
<evidence type="ECO:0000313" key="11">
    <source>
        <dbReference type="Proteomes" id="UP001057498"/>
    </source>
</evidence>
<dbReference type="Proteomes" id="UP001057498">
    <property type="component" value="Chromosome"/>
</dbReference>
<name>A0ABN6PKC0_9BURK</name>
<keyword evidence="4 8" id="KW-0479">Metal-binding</keyword>
<organism evidence="10 11">
    <name type="scientific">Sphaerotilus microaerophilus</name>
    <dbReference type="NCBI Taxonomy" id="2914710"/>
    <lineage>
        <taxon>Bacteria</taxon>
        <taxon>Pseudomonadati</taxon>
        <taxon>Pseudomonadota</taxon>
        <taxon>Betaproteobacteria</taxon>
        <taxon>Burkholderiales</taxon>
        <taxon>Sphaerotilaceae</taxon>
        <taxon>Sphaerotilus</taxon>
    </lineage>
</organism>
<evidence type="ECO:0000259" key="9">
    <source>
        <dbReference type="PROSITE" id="PS51007"/>
    </source>
</evidence>
<sequence length="193" mass="20337">MTLAGTARAQDMPDGSDLARRAVHVCAACHGEGGRSTTGAYPSLAGQPAQYTARQLMDFRAQQRAETDSKAYMWGVSALLDDATIQSLAGYYAAQTPPAGRSKAPPAVLRTGQRLFEEGMPARGVRACASCHGDKAEGAAGFPRLAGQHAGYLLRQMQVFSTSLRPHGVLMKAEVAGLTPGQMRAVAAYLQSL</sequence>
<dbReference type="EMBL" id="AP025730">
    <property type="protein sequence ID" value="BDI05615.1"/>
    <property type="molecule type" value="Genomic_DNA"/>
</dbReference>
<dbReference type="SUPFAM" id="SSF46626">
    <property type="entry name" value="Cytochrome c"/>
    <property type="match status" value="2"/>
</dbReference>
<evidence type="ECO:0000256" key="6">
    <source>
        <dbReference type="ARBA" id="ARBA00022982"/>
    </source>
</evidence>
<dbReference type="PANTHER" id="PTHR33751:SF9">
    <property type="entry name" value="CYTOCHROME C4"/>
    <property type="match status" value="1"/>
</dbReference>
<comment type="subcellular location">
    <subcellularLocation>
        <location evidence="1">Periplasm</location>
    </subcellularLocation>
</comment>
<dbReference type="PROSITE" id="PS51007">
    <property type="entry name" value="CYTC"/>
    <property type="match status" value="2"/>
</dbReference>
<evidence type="ECO:0000256" key="1">
    <source>
        <dbReference type="ARBA" id="ARBA00004418"/>
    </source>
</evidence>
<dbReference type="Pfam" id="PF00034">
    <property type="entry name" value="Cytochrom_C"/>
    <property type="match status" value="2"/>
</dbReference>
<evidence type="ECO:0000256" key="8">
    <source>
        <dbReference type="PROSITE-ProRule" id="PRU00433"/>
    </source>
</evidence>
<reference evidence="10" key="1">
    <citation type="submission" date="2022-04" db="EMBL/GenBank/DDBJ databases">
        <title>Whole genome sequence of Sphaerotilus sp. FB-5.</title>
        <authorList>
            <person name="Takeda M."/>
            <person name="Narihara S."/>
            <person name="Akimoto M."/>
            <person name="Akimoto R."/>
            <person name="Nishiyashiki S."/>
            <person name="Murakami T."/>
        </authorList>
    </citation>
    <scope>NUCLEOTIDE SEQUENCE</scope>
    <source>
        <strain evidence="10">FB-5</strain>
    </source>
</reference>
<accession>A0ABN6PKC0</accession>
<evidence type="ECO:0000256" key="2">
    <source>
        <dbReference type="ARBA" id="ARBA00022448"/>
    </source>
</evidence>
<keyword evidence="6" id="KW-0249">Electron transport</keyword>
<dbReference type="PIRSF" id="PIRSF000005">
    <property type="entry name" value="Cytochrome_c4"/>
    <property type="match status" value="1"/>
</dbReference>
<dbReference type="InterPro" id="IPR036909">
    <property type="entry name" value="Cyt_c-like_dom_sf"/>
</dbReference>
<keyword evidence="2" id="KW-0813">Transport</keyword>
<dbReference type="PANTHER" id="PTHR33751">
    <property type="entry name" value="CBB3-TYPE CYTOCHROME C OXIDASE SUBUNIT FIXP"/>
    <property type="match status" value="1"/>
</dbReference>
<proteinExistence type="predicted"/>
<evidence type="ECO:0000313" key="10">
    <source>
        <dbReference type="EMBL" id="BDI05615.1"/>
    </source>
</evidence>
<protein>
    <submittedName>
        <fullName evidence="10">Cytochrome c</fullName>
    </submittedName>
</protein>
<keyword evidence="11" id="KW-1185">Reference proteome</keyword>
<dbReference type="Gene3D" id="1.10.760.10">
    <property type="entry name" value="Cytochrome c-like domain"/>
    <property type="match status" value="2"/>
</dbReference>
<evidence type="ECO:0000256" key="7">
    <source>
        <dbReference type="ARBA" id="ARBA00023004"/>
    </source>
</evidence>
<keyword evidence="7 8" id="KW-0408">Iron</keyword>
<gene>
    <name evidence="10" type="ORF">CATMQ487_25850</name>
</gene>
<feature type="domain" description="Cytochrome c" evidence="9">
    <location>
        <begin position="10"/>
        <end position="96"/>
    </location>
</feature>
<evidence type="ECO:0000256" key="4">
    <source>
        <dbReference type="ARBA" id="ARBA00022723"/>
    </source>
</evidence>
<dbReference type="InterPro" id="IPR050597">
    <property type="entry name" value="Cytochrome_c_Oxidase_Subunit"/>
</dbReference>
<dbReference type="InterPro" id="IPR024167">
    <property type="entry name" value="Cytochrome_c4-like"/>
</dbReference>
<keyword evidence="3 8" id="KW-0349">Heme</keyword>